<dbReference type="STRING" id="670483.S7RU62"/>
<dbReference type="OMA" id="VQVVGYH"/>
<dbReference type="InterPro" id="IPR013149">
    <property type="entry name" value="ADH-like_C"/>
</dbReference>
<keyword evidence="5" id="KW-0560">Oxidoreductase</keyword>
<dbReference type="KEGG" id="gtr:GLOTRDRAFT_128650"/>
<dbReference type="eggNOG" id="KOG0023">
    <property type="taxonomic scope" value="Eukaryota"/>
</dbReference>
<dbReference type="OrthoDB" id="1879366at2759"/>
<dbReference type="Gene3D" id="3.90.180.10">
    <property type="entry name" value="Medium-chain alcohol dehydrogenases, catalytic domain"/>
    <property type="match status" value="1"/>
</dbReference>
<sequence length="344" mass="36552">MTLNTMLAAIYEPGNNDLVLKEYPIPTPFKKQVLLKVTASAVCHSDVFFLSGSFPLSNPVILGHEIVGIPVQLGPDVTGIEEGHLYAVWVIDPCAAKAAGVAPIIDSTGIGMNGGYAEYVLVEDSQLVPVPHGLKPEIAALAADSLLTVYNAVHNVAGLRPRSDLKVLIIGIGGLGHQAVQLCKHYGATVYACDYKPAARQLALELGATKAFDLAELTDATTTKKLTVDIVFDFVATSQTFTLAKAATQADSNTLGKHGKIVVVGVSEETMTFTSIELILADVYVLPTLYGSKDDVKSSLKLLADGAVRPVVQVEPLENVNKIINELRANQVTGRKVIMPGLKI</sequence>
<dbReference type="SUPFAM" id="SSF50129">
    <property type="entry name" value="GroES-like"/>
    <property type="match status" value="1"/>
</dbReference>
<gene>
    <name evidence="8" type="ORF">GLOTRDRAFT_128650</name>
</gene>
<dbReference type="GO" id="GO:0008270">
    <property type="term" value="F:zinc ion binding"/>
    <property type="evidence" value="ECO:0007669"/>
    <property type="project" value="InterPro"/>
</dbReference>
<reference evidence="8 9" key="1">
    <citation type="journal article" date="2012" name="Science">
        <title>The Paleozoic origin of enzymatic lignin decomposition reconstructed from 31 fungal genomes.</title>
        <authorList>
            <person name="Floudas D."/>
            <person name="Binder M."/>
            <person name="Riley R."/>
            <person name="Barry K."/>
            <person name="Blanchette R.A."/>
            <person name="Henrissat B."/>
            <person name="Martinez A.T."/>
            <person name="Otillar R."/>
            <person name="Spatafora J.W."/>
            <person name="Yadav J.S."/>
            <person name="Aerts A."/>
            <person name="Benoit I."/>
            <person name="Boyd A."/>
            <person name="Carlson A."/>
            <person name="Copeland A."/>
            <person name="Coutinho P.M."/>
            <person name="de Vries R.P."/>
            <person name="Ferreira P."/>
            <person name="Findley K."/>
            <person name="Foster B."/>
            <person name="Gaskell J."/>
            <person name="Glotzer D."/>
            <person name="Gorecki P."/>
            <person name="Heitman J."/>
            <person name="Hesse C."/>
            <person name="Hori C."/>
            <person name="Igarashi K."/>
            <person name="Jurgens J.A."/>
            <person name="Kallen N."/>
            <person name="Kersten P."/>
            <person name="Kohler A."/>
            <person name="Kuees U."/>
            <person name="Kumar T.K.A."/>
            <person name="Kuo A."/>
            <person name="LaButti K."/>
            <person name="Larrondo L.F."/>
            <person name="Lindquist E."/>
            <person name="Ling A."/>
            <person name="Lombard V."/>
            <person name="Lucas S."/>
            <person name="Lundell T."/>
            <person name="Martin R."/>
            <person name="McLaughlin D.J."/>
            <person name="Morgenstern I."/>
            <person name="Morin E."/>
            <person name="Murat C."/>
            <person name="Nagy L.G."/>
            <person name="Nolan M."/>
            <person name="Ohm R.A."/>
            <person name="Patyshakuliyeva A."/>
            <person name="Rokas A."/>
            <person name="Ruiz-Duenas F.J."/>
            <person name="Sabat G."/>
            <person name="Salamov A."/>
            <person name="Samejima M."/>
            <person name="Schmutz J."/>
            <person name="Slot J.C."/>
            <person name="St John F."/>
            <person name="Stenlid J."/>
            <person name="Sun H."/>
            <person name="Sun S."/>
            <person name="Syed K."/>
            <person name="Tsang A."/>
            <person name="Wiebenga A."/>
            <person name="Young D."/>
            <person name="Pisabarro A."/>
            <person name="Eastwood D.C."/>
            <person name="Martin F."/>
            <person name="Cullen D."/>
            <person name="Grigoriev I.V."/>
            <person name="Hibbett D.S."/>
        </authorList>
    </citation>
    <scope>NUCLEOTIDE SEQUENCE [LARGE SCALE GENOMIC DNA]</scope>
    <source>
        <strain evidence="8 9">ATCC 11539</strain>
    </source>
</reference>
<dbReference type="InterPro" id="IPR002328">
    <property type="entry name" value="ADH_Zn_CS"/>
</dbReference>
<comment type="cofactor">
    <cofactor evidence="1 6">
        <name>Zn(2+)</name>
        <dbReference type="ChEBI" id="CHEBI:29105"/>
    </cofactor>
</comment>
<name>S7RU62_GLOTA</name>
<dbReference type="Gene3D" id="3.40.50.720">
    <property type="entry name" value="NAD(P)-binding Rossmann-like Domain"/>
    <property type="match status" value="1"/>
</dbReference>
<dbReference type="Pfam" id="PF08240">
    <property type="entry name" value="ADH_N"/>
    <property type="match status" value="1"/>
</dbReference>
<evidence type="ECO:0000256" key="6">
    <source>
        <dbReference type="RuleBase" id="RU361277"/>
    </source>
</evidence>
<evidence type="ECO:0000256" key="5">
    <source>
        <dbReference type="ARBA" id="ARBA00023002"/>
    </source>
</evidence>
<keyword evidence="9" id="KW-1185">Reference proteome</keyword>
<dbReference type="Proteomes" id="UP000030669">
    <property type="component" value="Unassembled WGS sequence"/>
</dbReference>
<organism evidence="8 9">
    <name type="scientific">Gloeophyllum trabeum (strain ATCC 11539 / FP-39264 / Madison 617)</name>
    <name type="common">Brown rot fungus</name>
    <dbReference type="NCBI Taxonomy" id="670483"/>
    <lineage>
        <taxon>Eukaryota</taxon>
        <taxon>Fungi</taxon>
        <taxon>Dikarya</taxon>
        <taxon>Basidiomycota</taxon>
        <taxon>Agaricomycotina</taxon>
        <taxon>Agaricomycetes</taxon>
        <taxon>Gloeophyllales</taxon>
        <taxon>Gloeophyllaceae</taxon>
        <taxon>Gloeophyllum</taxon>
    </lineage>
</organism>
<evidence type="ECO:0000256" key="4">
    <source>
        <dbReference type="ARBA" id="ARBA00022833"/>
    </source>
</evidence>
<dbReference type="PANTHER" id="PTHR42940">
    <property type="entry name" value="ALCOHOL DEHYDROGENASE 1-RELATED"/>
    <property type="match status" value="1"/>
</dbReference>
<dbReference type="EMBL" id="KB469300">
    <property type="protein sequence ID" value="EPQ56714.1"/>
    <property type="molecule type" value="Genomic_DNA"/>
</dbReference>
<comment type="similarity">
    <text evidence="2 6">Belongs to the zinc-containing alcohol dehydrogenase family.</text>
</comment>
<dbReference type="AlphaFoldDB" id="S7RU62"/>
<dbReference type="RefSeq" id="XP_007865391.1">
    <property type="nucleotide sequence ID" value="XM_007867200.1"/>
</dbReference>
<dbReference type="InterPro" id="IPR013154">
    <property type="entry name" value="ADH-like_N"/>
</dbReference>
<dbReference type="GO" id="GO:0005737">
    <property type="term" value="C:cytoplasm"/>
    <property type="evidence" value="ECO:0007669"/>
    <property type="project" value="TreeGrafter"/>
</dbReference>
<evidence type="ECO:0000259" key="7">
    <source>
        <dbReference type="SMART" id="SM00829"/>
    </source>
</evidence>
<dbReference type="InterPro" id="IPR036291">
    <property type="entry name" value="NAD(P)-bd_dom_sf"/>
</dbReference>
<dbReference type="PROSITE" id="PS00059">
    <property type="entry name" value="ADH_ZINC"/>
    <property type="match status" value="1"/>
</dbReference>
<proteinExistence type="inferred from homology"/>
<dbReference type="GO" id="GO:0004022">
    <property type="term" value="F:alcohol dehydrogenase (NAD+) activity"/>
    <property type="evidence" value="ECO:0007669"/>
    <property type="project" value="TreeGrafter"/>
</dbReference>
<evidence type="ECO:0000313" key="8">
    <source>
        <dbReference type="EMBL" id="EPQ56714.1"/>
    </source>
</evidence>
<keyword evidence="4 6" id="KW-0862">Zinc</keyword>
<dbReference type="CDD" id="cd08254">
    <property type="entry name" value="hydroxyacyl_CoA_DH"/>
    <property type="match status" value="1"/>
</dbReference>
<dbReference type="InterPro" id="IPR011032">
    <property type="entry name" value="GroES-like_sf"/>
</dbReference>
<evidence type="ECO:0000256" key="3">
    <source>
        <dbReference type="ARBA" id="ARBA00022723"/>
    </source>
</evidence>
<dbReference type="Pfam" id="PF00107">
    <property type="entry name" value="ADH_zinc_N"/>
    <property type="match status" value="1"/>
</dbReference>
<keyword evidence="3 6" id="KW-0479">Metal-binding</keyword>
<evidence type="ECO:0000256" key="2">
    <source>
        <dbReference type="ARBA" id="ARBA00008072"/>
    </source>
</evidence>
<feature type="domain" description="Enoyl reductase (ER)" evidence="7">
    <location>
        <begin position="14"/>
        <end position="338"/>
    </location>
</feature>
<dbReference type="InterPro" id="IPR020843">
    <property type="entry name" value="ER"/>
</dbReference>
<dbReference type="GeneID" id="19301757"/>
<evidence type="ECO:0000256" key="1">
    <source>
        <dbReference type="ARBA" id="ARBA00001947"/>
    </source>
</evidence>
<evidence type="ECO:0000313" key="9">
    <source>
        <dbReference type="Proteomes" id="UP000030669"/>
    </source>
</evidence>
<protein>
    <submittedName>
        <fullName evidence="8">GroES-like protein</fullName>
    </submittedName>
</protein>
<dbReference type="HOGENOM" id="CLU_026673_11_2_1"/>
<dbReference type="SUPFAM" id="SSF51735">
    <property type="entry name" value="NAD(P)-binding Rossmann-fold domains"/>
    <property type="match status" value="1"/>
</dbReference>
<accession>S7RU62</accession>
<dbReference type="SMART" id="SM00829">
    <property type="entry name" value="PKS_ER"/>
    <property type="match status" value="1"/>
</dbReference>
<dbReference type="PANTHER" id="PTHR42940:SF8">
    <property type="entry name" value="VACUOLAR PROTEIN SORTING-ASSOCIATED PROTEIN 11"/>
    <property type="match status" value="1"/>
</dbReference>